<keyword evidence="1" id="KW-0812">Transmembrane</keyword>
<reference evidence="2 3" key="1">
    <citation type="submission" date="2024-01" db="EMBL/GenBank/DDBJ databases">
        <title>Genome insights into Plantactinospora veratri sp. nov.</title>
        <authorList>
            <person name="Wang L."/>
        </authorList>
    </citation>
    <scope>NUCLEOTIDE SEQUENCE [LARGE SCALE GENOMIC DNA]</scope>
    <source>
        <strain evidence="2 3">NEAU-FHS4</strain>
    </source>
</reference>
<proteinExistence type="predicted"/>
<keyword evidence="1" id="KW-1133">Transmembrane helix</keyword>
<evidence type="ECO:0000256" key="1">
    <source>
        <dbReference type="SAM" id="Phobius"/>
    </source>
</evidence>
<keyword evidence="3" id="KW-1185">Reference proteome</keyword>
<accession>A0ABU7SDH1</accession>
<sequence length="54" mass="5553">MKYVLVVVALLVVALGVAAVLYGGADDSPGLQLIGVLLVVGTIAYGVRVARRSR</sequence>
<feature type="transmembrane region" description="Helical" evidence="1">
    <location>
        <begin position="29"/>
        <end position="47"/>
    </location>
</feature>
<evidence type="ECO:0000313" key="2">
    <source>
        <dbReference type="EMBL" id="MEE6308005.1"/>
    </source>
</evidence>
<protein>
    <submittedName>
        <fullName evidence="2">Uncharacterized protein</fullName>
    </submittedName>
</protein>
<name>A0ABU7SDH1_9ACTN</name>
<comment type="caution">
    <text evidence="2">The sequence shown here is derived from an EMBL/GenBank/DDBJ whole genome shotgun (WGS) entry which is preliminary data.</text>
</comment>
<keyword evidence="1" id="KW-0472">Membrane</keyword>
<dbReference type="Proteomes" id="UP001339911">
    <property type="component" value="Unassembled WGS sequence"/>
</dbReference>
<evidence type="ECO:0000313" key="3">
    <source>
        <dbReference type="Proteomes" id="UP001339911"/>
    </source>
</evidence>
<gene>
    <name evidence="2" type="ORF">V1634_14345</name>
</gene>
<organism evidence="2 3">
    <name type="scientific">Plantactinospora veratri</name>
    <dbReference type="NCBI Taxonomy" id="1436122"/>
    <lineage>
        <taxon>Bacteria</taxon>
        <taxon>Bacillati</taxon>
        <taxon>Actinomycetota</taxon>
        <taxon>Actinomycetes</taxon>
        <taxon>Micromonosporales</taxon>
        <taxon>Micromonosporaceae</taxon>
        <taxon>Plantactinospora</taxon>
    </lineage>
</organism>
<dbReference type="EMBL" id="JAZGQL010000008">
    <property type="protein sequence ID" value="MEE6308005.1"/>
    <property type="molecule type" value="Genomic_DNA"/>
</dbReference>
<dbReference type="RefSeq" id="WP_199853278.1">
    <property type="nucleotide sequence ID" value="NZ_JAZGQL010000008.1"/>
</dbReference>